<evidence type="ECO:0000313" key="2">
    <source>
        <dbReference type="EMBL" id="KAF2870039.1"/>
    </source>
</evidence>
<feature type="domain" description="Gfd2/YDR514C-like C-terminal" evidence="1">
    <location>
        <begin position="42"/>
        <end position="232"/>
    </location>
</feature>
<reference evidence="2 3" key="1">
    <citation type="submission" date="2020-01" db="EMBL/GenBank/DDBJ databases">
        <authorList>
            <consortium name="DOE Joint Genome Institute"/>
            <person name="Haridas S."/>
            <person name="Albert R."/>
            <person name="Binder M."/>
            <person name="Bloem J."/>
            <person name="Labutti K."/>
            <person name="Salamov A."/>
            <person name="Andreopoulos B."/>
            <person name="Baker S.E."/>
            <person name="Barry K."/>
            <person name="Bills G."/>
            <person name="Bluhm B.H."/>
            <person name="Cannon C."/>
            <person name="Castanera R."/>
            <person name="Culley D.E."/>
            <person name="Daum C."/>
            <person name="Ezra D."/>
            <person name="Gonzalez J.B."/>
            <person name="Henrissat B."/>
            <person name="Kuo A."/>
            <person name="Liang C."/>
            <person name="Lipzen A."/>
            <person name="Lutzoni F."/>
            <person name="Magnuson J."/>
            <person name="Mondo S."/>
            <person name="Nolan M."/>
            <person name="Ohm R."/>
            <person name="Pangilinan J."/>
            <person name="Park H.-J.H."/>
            <person name="Ramirez L."/>
            <person name="Alfaro M."/>
            <person name="Sun H."/>
            <person name="Tritt A."/>
            <person name="Yoshinaga Y."/>
            <person name="Zwiers L.-H.L."/>
            <person name="Turgeon B.G."/>
            <person name="Goodwin S.B."/>
            <person name="Spatafora J.W."/>
            <person name="Crous P.W."/>
            <person name="Grigoriev I.V."/>
        </authorList>
    </citation>
    <scope>NUCLEOTIDE SEQUENCE [LARGE SCALE GENOMIC DNA]</scope>
    <source>
        <strain evidence="2 3">CBS 611.86</strain>
    </source>
</reference>
<dbReference type="Pfam" id="PF21762">
    <property type="entry name" value="DEDDh_C"/>
    <property type="match status" value="1"/>
</dbReference>
<sequence>MSPMEELRRFLATQSQTEILRLALGVPNPDAPELAKHLIVNTIDCESFVHDHTRVTEVGLVSFSGNDTRPLISRPTAHAENILQQCYFYHFRILANAHCVNRTFCKGEPENNHFGHTRFVTESQLKDVLDDAFGWPIDPAKPELGFCPVVFLGHAISNDLSMLNRAVGFNSSSLGTVVATIDTQDIANENGIRGAGDNIGLTSLAARFGFATRDAHTAGNDTAYTLIAAVQMALQDKLPEGVKSMQKVIHDLADYSQMSSSSDFGIANFCTRCGQYGDHRRPECRERVRCAKCATAGRGKAIRTHTTAMCSR</sequence>
<dbReference type="GO" id="GO:0005634">
    <property type="term" value="C:nucleus"/>
    <property type="evidence" value="ECO:0007669"/>
    <property type="project" value="TreeGrafter"/>
</dbReference>
<dbReference type="PANTHER" id="PTHR28083">
    <property type="entry name" value="GOOD FOR FULL DBP5 ACTIVITY PROTEIN 2"/>
    <property type="match status" value="1"/>
</dbReference>
<dbReference type="OrthoDB" id="5953249at2759"/>
<dbReference type="EMBL" id="JAADJZ010000014">
    <property type="protein sequence ID" value="KAF2870039.1"/>
    <property type="molecule type" value="Genomic_DNA"/>
</dbReference>
<dbReference type="InterPro" id="IPR012337">
    <property type="entry name" value="RNaseH-like_sf"/>
</dbReference>
<gene>
    <name evidence="2" type="ORF">BDV95DRAFT_595609</name>
</gene>
<comment type="caution">
    <text evidence="2">The sequence shown here is derived from an EMBL/GenBank/DDBJ whole genome shotgun (WGS) entry which is preliminary data.</text>
</comment>
<name>A0A7C8M6M2_9PLEO</name>
<dbReference type="InterPro" id="IPR036397">
    <property type="entry name" value="RNaseH_sf"/>
</dbReference>
<dbReference type="InterPro" id="IPR040151">
    <property type="entry name" value="Gfd2/YDR514C-like"/>
</dbReference>
<protein>
    <recommendedName>
        <fullName evidence="1">Gfd2/YDR514C-like C-terminal domain-containing protein</fullName>
    </recommendedName>
</protein>
<proteinExistence type="predicted"/>
<dbReference type="InterPro" id="IPR048519">
    <property type="entry name" value="Gfd2/YDR514C-like_C"/>
</dbReference>
<evidence type="ECO:0000313" key="3">
    <source>
        <dbReference type="Proteomes" id="UP000481861"/>
    </source>
</evidence>
<dbReference type="GO" id="GO:0003676">
    <property type="term" value="F:nucleic acid binding"/>
    <property type="evidence" value="ECO:0007669"/>
    <property type="project" value="InterPro"/>
</dbReference>
<keyword evidence="3" id="KW-1185">Reference proteome</keyword>
<dbReference type="SUPFAM" id="SSF53098">
    <property type="entry name" value="Ribonuclease H-like"/>
    <property type="match status" value="1"/>
</dbReference>
<dbReference type="PANTHER" id="PTHR28083:SF1">
    <property type="entry name" value="GOOD FOR FULL DBP5 ACTIVITY PROTEIN 2"/>
    <property type="match status" value="1"/>
</dbReference>
<dbReference type="Gene3D" id="3.30.420.10">
    <property type="entry name" value="Ribonuclease H-like superfamily/Ribonuclease H"/>
    <property type="match status" value="1"/>
</dbReference>
<accession>A0A7C8M6M2</accession>
<dbReference type="AlphaFoldDB" id="A0A7C8M6M2"/>
<organism evidence="2 3">
    <name type="scientific">Massariosphaeria phaeospora</name>
    <dbReference type="NCBI Taxonomy" id="100035"/>
    <lineage>
        <taxon>Eukaryota</taxon>
        <taxon>Fungi</taxon>
        <taxon>Dikarya</taxon>
        <taxon>Ascomycota</taxon>
        <taxon>Pezizomycotina</taxon>
        <taxon>Dothideomycetes</taxon>
        <taxon>Pleosporomycetidae</taxon>
        <taxon>Pleosporales</taxon>
        <taxon>Pleosporales incertae sedis</taxon>
        <taxon>Massariosphaeria</taxon>
    </lineage>
</organism>
<evidence type="ECO:0000259" key="1">
    <source>
        <dbReference type="Pfam" id="PF21762"/>
    </source>
</evidence>
<dbReference type="Proteomes" id="UP000481861">
    <property type="component" value="Unassembled WGS sequence"/>
</dbReference>